<dbReference type="Pfam" id="PF20826">
    <property type="entry name" value="PHD_5"/>
    <property type="match status" value="1"/>
</dbReference>
<dbReference type="PANTHER" id="PTHR47793">
    <property type="entry name" value="HISTONE DEACETYLASE COMPLEX SUBUNIT CTI6"/>
    <property type="match status" value="1"/>
</dbReference>
<dbReference type="InterPro" id="IPR053051">
    <property type="entry name" value="HDAC_complex_subunit"/>
</dbReference>
<sequence length="412" mass="46686">MTVHRRGGRPSTSVSKRKRPQQRRRSASTSDENSSDSGSITRYNLGLMVQCDKCEVWQHCRCMGLEQPDIPDQYYCEQCKPENHKTTRLSNGRLKRYYNALGATVAPKKRMTLNSREASMSLEDVLAARSALEMYEHHEPSHSPPPIIPEEEEEQEEKVIVEEERPAPPSSNVSSVGHDELPCTDTDLIVPITRKKVYKKRQKANESIQGTVVEKESGEKKRTYNRTAKPKKTHKARSRTGTPQPAEHATSLPPPSDEEVTPNGDTIATMLFEYFSPKSRASSPPAKCRQPSSRMSILEMNRRASQILEYISSIQVEMATLHAGHAKEEEEDDDNDSLSSASTLPLEETKHENQTSMEIMDILTRKLIQFQRRFGSRNRALYEEAMIEGEGRITRSREASGNANTYRNMIAH</sequence>
<evidence type="ECO:0008006" key="4">
    <source>
        <dbReference type="Google" id="ProtNLM"/>
    </source>
</evidence>
<dbReference type="GO" id="GO:0061186">
    <property type="term" value="P:negative regulation of silent mating-type cassette heterochromatin formation"/>
    <property type="evidence" value="ECO:0007669"/>
    <property type="project" value="TreeGrafter"/>
</dbReference>
<comment type="caution">
    <text evidence="2">The sequence shown here is derived from an EMBL/GenBank/DDBJ whole genome shotgun (WGS) entry which is preliminary data.</text>
</comment>
<dbReference type="PANTHER" id="PTHR47793:SF1">
    <property type="entry name" value="HISTONE DEACETYLASE COMPLEX SUBUNIT CTI6"/>
    <property type="match status" value="1"/>
</dbReference>
<organism evidence="2 3">
    <name type="scientific">Mucor saturninus</name>
    <dbReference type="NCBI Taxonomy" id="64648"/>
    <lineage>
        <taxon>Eukaryota</taxon>
        <taxon>Fungi</taxon>
        <taxon>Fungi incertae sedis</taxon>
        <taxon>Mucoromycota</taxon>
        <taxon>Mucoromycotina</taxon>
        <taxon>Mucoromycetes</taxon>
        <taxon>Mucorales</taxon>
        <taxon>Mucorineae</taxon>
        <taxon>Mucoraceae</taxon>
        <taxon>Mucor</taxon>
    </lineage>
</organism>
<proteinExistence type="predicted"/>
<dbReference type="AlphaFoldDB" id="A0A8H7RL55"/>
<feature type="region of interest" description="Disordered" evidence="1">
    <location>
        <begin position="137"/>
        <end position="180"/>
    </location>
</feature>
<dbReference type="InterPro" id="IPR013083">
    <property type="entry name" value="Znf_RING/FYVE/PHD"/>
</dbReference>
<dbReference type="InterPro" id="IPR011011">
    <property type="entry name" value="Znf_FYVE_PHD"/>
</dbReference>
<feature type="compositionally biased region" description="Basic residues" evidence="1">
    <location>
        <begin position="15"/>
        <end position="26"/>
    </location>
</feature>
<feature type="compositionally biased region" description="Basic residues" evidence="1">
    <location>
        <begin position="228"/>
        <end position="238"/>
    </location>
</feature>
<dbReference type="SUPFAM" id="SSF57903">
    <property type="entry name" value="FYVE/PHD zinc finger"/>
    <property type="match status" value="1"/>
</dbReference>
<dbReference type="Proteomes" id="UP000603453">
    <property type="component" value="Unassembled WGS sequence"/>
</dbReference>
<feature type="compositionally biased region" description="Basic and acidic residues" evidence="1">
    <location>
        <begin position="157"/>
        <end position="166"/>
    </location>
</feature>
<protein>
    <recommendedName>
        <fullName evidence="4">Zinc finger PHD-type domain-containing protein</fullName>
    </recommendedName>
</protein>
<dbReference type="Gene3D" id="3.30.40.10">
    <property type="entry name" value="Zinc/RING finger domain, C3HC4 (zinc finger)"/>
    <property type="match status" value="1"/>
</dbReference>
<dbReference type="GO" id="GO:0070210">
    <property type="term" value="C:Rpd3L-Expanded complex"/>
    <property type="evidence" value="ECO:0007669"/>
    <property type="project" value="TreeGrafter"/>
</dbReference>
<gene>
    <name evidence="2" type="ORF">INT47_008763</name>
</gene>
<reference evidence="2" key="1">
    <citation type="submission" date="2020-12" db="EMBL/GenBank/DDBJ databases">
        <title>Metabolic potential, ecology and presence of endohyphal bacteria is reflected in genomic diversity of Mucoromycotina.</title>
        <authorList>
            <person name="Muszewska A."/>
            <person name="Okrasinska A."/>
            <person name="Steczkiewicz K."/>
            <person name="Drgas O."/>
            <person name="Orlowska M."/>
            <person name="Perlinska-Lenart U."/>
            <person name="Aleksandrzak-Piekarczyk T."/>
            <person name="Szatraj K."/>
            <person name="Zielenkiewicz U."/>
            <person name="Pilsyk S."/>
            <person name="Malc E."/>
            <person name="Mieczkowski P."/>
            <person name="Kruszewska J.S."/>
            <person name="Biernat P."/>
            <person name="Pawlowska J."/>
        </authorList>
    </citation>
    <scope>NUCLEOTIDE SEQUENCE</scope>
    <source>
        <strain evidence="2">WA0000017839</strain>
    </source>
</reference>
<feature type="region of interest" description="Disordered" evidence="1">
    <location>
        <begin position="1"/>
        <end position="39"/>
    </location>
</feature>
<name>A0A8H7RL55_9FUNG</name>
<evidence type="ECO:0000313" key="2">
    <source>
        <dbReference type="EMBL" id="KAG2211666.1"/>
    </source>
</evidence>
<dbReference type="GO" id="GO:0061188">
    <property type="term" value="P:negative regulation of rDNA heterochromatin formation"/>
    <property type="evidence" value="ECO:0007669"/>
    <property type="project" value="TreeGrafter"/>
</dbReference>
<dbReference type="EMBL" id="JAEPRD010000008">
    <property type="protein sequence ID" value="KAG2211666.1"/>
    <property type="molecule type" value="Genomic_DNA"/>
</dbReference>
<feature type="compositionally biased region" description="Basic and acidic residues" evidence="1">
    <location>
        <begin position="213"/>
        <end position="222"/>
    </location>
</feature>
<evidence type="ECO:0000313" key="3">
    <source>
        <dbReference type="Proteomes" id="UP000603453"/>
    </source>
</evidence>
<accession>A0A8H7RL55</accession>
<keyword evidence="3" id="KW-1185">Reference proteome</keyword>
<dbReference type="OrthoDB" id="79252at2759"/>
<dbReference type="GO" id="GO:0033698">
    <property type="term" value="C:Rpd3L complex"/>
    <property type="evidence" value="ECO:0007669"/>
    <property type="project" value="TreeGrafter"/>
</dbReference>
<feature type="region of interest" description="Disordered" evidence="1">
    <location>
        <begin position="324"/>
        <end position="353"/>
    </location>
</feature>
<evidence type="ECO:0000256" key="1">
    <source>
        <dbReference type="SAM" id="MobiDB-lite"/>
    </source>
</evidence>
<feature type="compositionally biased region" description="Low complexity" evidence="1">
    <location>
        <begin position="27"/>
        <end position="39"/>
    </location>
</feature>
<feature type="region of interest" description="Disordered" evidence="1">
    <location>
        <begin position="198"/>
        <end position="263"/>
    </location>
</feature>